<feature type="compositionally biased region" description="Polar residues" evidence="1">
    <location>
        <begin position="116"/>
        <end position="152"/>
    </location>
</feature>
<feature type="compositionally biased region" description="Low complexity" evidence="1">
    <location>
        <begin position="86"/>
        <end position="115"/>
    </location>
</feature>
<dbReference type="Proteomes" id="UP000433883">
    <property type="component" value="Unassembled WGS sequence"/>
</dbReference>
<organism evidence="3 4">
    <name type="scientific">Venturia inaequalis</name>
    <name type="common">Apple scab fungus</name>
    <dbReference type="NCBI Taxonomy" id="5025"/>
    <lineage>
        <taxon>Eukaryota</taxon>
        <taxon>Fungi</taxon>
        <taxon>Dikarya</taxon>
        <taxon>Ascomycota</taxon>
        <taxon>Pezizomycotina</taxon>
        <taxon>Dothideomycetes</taxon>
        <taxon>Pleosporomycetidae</taxon>
        <taxon>Venturiales</taxon>
        <taxon>Venturiaceae</taxon>
        <taxon>Venturia</taxon>
    </lineage>
</organism>
<feature type="signal peptide" evidence="2">
    <location>
        <begin position="1"/>
        <end position="20"/>
    </location>
</feature>
<gene>
    <name evidence="3" type="ORF">BLS_008912</name>
</gene>
<keyword evidence="2" id="KW-0732">Signal</keyword>
<name>A0A8H3YKC9_VENIN</name>
<sequence length="260" mass="25036">MLFNTVVFSAIAALAASVQAADSCSAGAIIGIQAVCGSGANDCGSGRCCLADQTCVPSGSSFACADPNLSPGETVTVNAGCYGTAGSTPTSSTSSGKPTSSTKSGSTKPSSASATHTSGALSDSASGTVSSTKIEVTSSSKSGPSETASETKTTGSYSSQGSPTGTGPGSYVTVTAASSSAKETKAPSYSSSIVTSVVAAPYTFTNGTVNYPVGSASGSGSAPKSTDKVVQSNSATSTFSSPQNSFAMLISALAIAAFSI</sequence>
<proteinExistence type="predicted"/>
<evidence type="ECO:0000313" key="3">
    <source>
        <dbReference type="EMBL" id="KAE9963790.1"/>
    </source>
</evidence>
<feature type="chain" id="PRO_5034261799" evidence="2">
    <location>
        <begin position="21"/>
        <end position="260"/>
    </location>
</feature>
<reference evidence="3 4" key="1">
    <citation type="submission" date="2019-11" db="EMBL/GenBank/DDBJ databases">
        <title>Venturia inaequalis Genome Resource.</title>
        <authorList>
            <person name="Lichtner F.J."/>
        </authorList>
    </citation>
    <scope>NUCLEOTIDE SEQUENCE [LARGE SCALE GENOMIC DNA]</scope>
    <source>
        <strain evidence="3">Bline_iso_100314</strain>
    </source>
</reference>
<protein>
    <submittedName>
        <fullName evidence="3">Uncharacterized protein</fullName>
    </submittedName>
</protein>
<evidence type="ECO:0000256" key="2">
    <source>
        <dbReference type="SAM" id="SignalP"/>
    </source>
</evidence>
<dbReference type="AlphaFoldDB" id="A0A8H3YKC9"/>
<feature type="region of interest" description="Disordered" evidence="1">
    <location>
        <begin position="86"/>
        <end position="170"/>
    </location>
</feature>
<evidence type="ECO:0000313" key="4">
    <source>
        <dbReference type="Proteomes" id="UP000433883"/>
    </source>
</evidence>
<comment type="caution">
    <text evidence="3">The sequence shown here is derived from an EMBL/GenBank/DDBJ whole genome shotgun (WGS) entry which is preliminary data.</text>
</comment>
<accession>A0A8H3YKC9</accession>
<evidence type="ECO:0000256" key="1">
    <source>
        <dbReference type="SAM" id="MobiDB-lite"/>
    </source>
</evidence>
<dbReference type="EMBL" id="WNWQ01000783">
    <property type="protein sequence ID" value="KAE9963790.1"/>
    <property type="molecule type" value="Genomic_DNA"/>
</dbReference>
<feature type="compositionally biased region" description="Low complexity" evidence="1">
    <location>
        <begin position="153"/>
        <end position="170"/>
    </location>
</feature>